<dbReference type="InterPro" id="IPR045851">
    <property type="entry name" value="AMP-bd_C_sf"/>
</dbReference>
<sequence length="565" mass="61284">MATTAHLDTFARDRLPPQDQWPVFRFNADTDYPERINAAVELVDRHVCEGRGERIAIRHRRDGRDGGIETVTYAQLAALVNRIAHVLVEDMRLVPGNRVLLRGPNNLMMAASWLATLKAGLVAVPTMPLLRARELKQIIDKAQVTAALCDVRLRDELDANQQAGGECHCPSLAQTLHFNGAGEGSLEAALAGKPDTFDACDTASDDVCLIAFTSGTTGQPKGTMHFHRDVLAMCDLFPRHVLRSAPDDIFCGTPPIAFTFGLGGMLCFPLRIGASTVLAEKLTPETLLELIHDFRATIVFTAPTFYRQMATLAPRFDISSLRHSVSAGEALPDATRQSWKAATGIEMTDGIGGTEMMHIFISSAGAEVRPGAIGKVVPGYVAQIVDEEMRPLPPGQVGKLAVQGPTGCRYLDDPRQANYVKAGWNLPGDTFVADADGYYFYQARSDDMIISAGYNIAGPEVESALMQHEAVAECGVVGAPDDGRGQVVMAYVVLREGVAADDATRTALQDHVKRQIAPYKYPRRIEFVPALPRTETGKLQRFRLRQMAEQGPGAGNGGKPQQGQP</sequence>
<evidence type="ECO:0000259" key="6">
    <source>
        <dbReference type="Pfam" id="PF13193"/>
    </source>
</evidence>
<dbReference type="Proteomes" id="UP000075238">
    <property type="component" value="Chromosome 1"/>
</dbReference>
<dbReference type="RefSeq" id="WP_062800726.1">
    <property type="nucleotide sequence ID" value="NZ_CP014844.1"/>
</dbReference>
<feature type="domain" description="AMP-dependent synthetase/ligase" evidence="5">
    <location>
        <begin position="47"/>
        <end position="406"/>
    </location>
</feature>
<dbReference type="SUPFAM" id="SSF56801">
    <property type="entry name" value="Acetyl-CoA synthetase-like"/>
    <property type="match status" value="1"/>
</dbReference>
<evidence type="ECO:0000256" key="4">
    <source>
        <dbReference type="ARBA" id="ARBA00022840"/>
    </source>
</evidence>
<reference evidence="7 8" key="1">
    <citation type="submission" date="2016-03" db="EMBL/GenBank/DDBJ databases">
        <title>Complete genome sequence of a novel chlorpyrifos degrading bacterium, Cupriavidus nantongensis sp. X1.</title>
        <authorList>
            <person name="Fang L."/>
        </authorList>
    </citation>
    <scope>NUCLEOTIDE SEQUENCE [LARGE SCALE GENOMIC DNA]</scope>
    <source>
        <strain evidence="7 8">X1</strain>
    </source>
</reference>
<keyword evidence="4" id="KW-0067">ATP-binding</keyword>
<evidence type="ECO:0000256" key="1">
    <source>
        <dbReference type="ARBA" id="ARBA00006432"/>
    </source>
</evidence>
<keyword evidence="3" id="KW-0547">Nucleotide-binding</keyword>
<dbReference type="PANTHER" id="PTHR43352:SF1">
    <property type="entry name" value="ANTHRANILATE--COA LIGASE"/>
    <property type="match status" value="1"/>
</dbReference>
<dbReference type="InterPro" id="IPR025110">
    <property type="entry name" value="AMP-bd_C"/>
</dbReference>
<dbReference type="InterPro" id="IPR020845">
    <property type="entry name" value="AMP-binding_CS"/>
</dbReference>
<dbReference type="GO" id="GO:0016878">
    <property type="term" value="F:acid-thiol ligase activity"/>
    <property type="evidence" value="ECO:0007669"/>
    <property type="project" value="TreeGrafter"/>
</dbReference>
<evidence type="ECO:0000313" key="8">
    <source>
        <dbReference type="Proteomes" id="UP000075238"/>
    </source>
</evidence>
<feature type="domain" description="AMP-binding enzyme C-terminal" evidence="6">
    <location>
        <begin position="460"/>
        <end position="538"/>
    </location>
</feature>
<protein>
    <submittedName>
        <fullName evidence="7">2-aminobenzoate-CoA ligase</fullName>
    </submittedName>
</protein>
<dbReference type="PROSITE" id="PS00455">
    <property type="entry name" value="AMP_BINDING"/>
    <property type="match status" value="1"/>
</dbReference>
<gene>
    <name evidence="7" type="ORF">A2G96_15670</name>
</gene>
<comment type="similarity">
    <text evidence="1">Belongs to the ATP-dependent AMP-binding enzyme family.</text>
</comment>
<dbReference type="InterPro" id="IPR000873">
    <property type="entry name" value="AMP-dep_synth/lig_dom"/>
</dbReference>
<dbReference type="Pfam" id="PF13193">
    <property type="entry name" value="AMP-binding_C"/>
    <property type="match status" value="1"/>
</dbReference>
<dbReference type="GO" id="GO:0016405">
    <property type="term" value="F:CoA-ligase activity"/>
    <property type="evidence" value="ECO:0007669"/>
    <property type="project" value="UniProtKB-ARBA"/>
</dbReference>
<evidence type="ECO:0000313" key="7">
    <source>
        <dbReference type="EMBL" id="AMR79062.1"/>
    </source>
</evidence>
<dbReference type="InterPro" id="IPR042099">
    <property type="entry name" value="ANL_N_sf"/>
</dbReference>
<dbReference type="Pfam" id="PF00501">
    <property type="entry name" value="AMP-binding"/>
    <property type="match status" value="1"/>
</dbReference>
<organism evidence="7 8">
    <name type="scientific">Cupriavidus nantongensis</name>
    <dbReference type="NCBI Taxonomy" id="1796606"/>
    <lineage>
        <taxon>Bacteria</taxon>
        <taxon>Pseudomonadati</taxon>
        <taxon>Pseudomonadota</taxon>
        <taxon>Betaproteobacteria</taxon>
        <taxon>Burkholderiales</taxon>
        <taxon>Burkholderiaceae</taxon>
        <taxon>Cupriavidus</taxon>
    </lineage>
</organism>
<keyword evidence="8" id="KW-1185">Reference proteome</keyword>
<evidence type="ECO:0000259" key="5">
    <source>
        <dbReference type="Pfam" id="PF00501"/>
    </source>
</evidence>
<proteinExistence type="inferred from homology"/>
<dbReference type="AlphaFoldDB" id="A0A142JLV0"/>
<dbReference type="GO" id="GO:0044550">
    <property type="term" value="P:secondary metabolite biosynthetic process"/>
    <property type="evidence" value="ECO:0007669"/>
    <property type="project" value="TreeGrafter"/>
</dbReference>
<evidence type="ECO:0000256" key="3">
    <source>
        <dbReference type="ARBA" id="ARBA00022741"/>
    </source>
</evidence>
<dbReference type="STRING" id="1796606.A2G96_15670"/>
<dbReference type="FunFam" id="3.30.300.30:FF:000005">
    <property type="entry name" value="Acyl-coenzyme A synthetase ACSM5, mitochondrial"/>
    <property type="match status" value="1"/>
</dbReference>
<name>A0A142JLV0_9BURK</name>
<dbReference type="Gene3D" id="3.40.50.12780">
    <property type="entry name" value="N-terminal domain of ligase-like"/>
    <property type="match status" value="1"/>
</dbReference>
<accession>A0A142JLV0</accession>
<keyword evidence="2 7" id="KW-0436">Ligase</keyword>
<dbReference type="EMBL" id="CP014844">
    <property type="protein sequence ID" value="AMR79062.1"/>
    <property type="molecule type" value="Genomic_DNA"/>
</dbReference>
<dbReference type="Gene3D" id="3.30.300.30">
    <property type="match status" value="1"/>
</dbReference>
<dbReference type="GO" id="GO:0005524">
    <property type="term" value="F:ATP binding"/>
    <property type="evidence" value="ECO:0007669"/>
    <property type="project" value="UniProtKB-KW"/>
</dbReference>
<evidence type="ECO:0000256" key="2">
    <source>
        <dbReference type="ARBA" id="ARBA00022598"/>
    </source>
</evidence>
<dbReference type="KEGG" id="cnan:A2G96_15670"/>
<dbReference type="OrthoDB" id="9766486at2"/>
<dbReference type="PANTHER" id="PTHR43352">
    <property type="entry name" value="ACETYL-COA SYNTHETASE"/>
    <property type="match status" value="1"/>
</dbReference>